<name>A0A3B1C9N1_9ZZZZ</name>
<evidence type="ECO:0000313" key="1">
    <source>
        <dbReference type="EMBL" id="VAX26909.1"/>
    </source>
</evidence>
<dbReference type="Gene3D" id="3.40.50.150">
    <property type="entry name" value="Vaccinia Virus protein VP39"/>
    <property type="match status" value="1"/>
</dbReference>
<accession>A0A3B1C9N1</accession>
<proteinExistence type="predicted"/>
<dbReference type="InterPro" id="IPR029063">
    <property type="entry name" value="SAM-dependent_MTases_sf"/>
</dbReference>
<protein>
    <recommendedName>
        <fullName evidence="2">Methyltransferase type 11 domain-containing protein</fullName>
    </recommendedName>
</protein>
<dbReference type="CDD" id="cd02440">
    <property type="entry name" value="AdoMet_MTases"/>
    <property type="match status" value="1"/>
</dbReference>
<reference evidence="1" key="1">
    <citation type="submission" date="2018-06" db="EMBL/GenBank/DDBJ databases">
        <authorList>
            <person name="Zhirakovskaya E."/>
        </authorList>
    </citation>
    <scope>NUCLEOTIDE SEQUENCE</scope>
</reference>
<dbReference type="EMBL" id="UOGF01000018">
    <property type="protein sequence ID" value="VAX26909.1"/>
    <property type="molecule type" value="Genomic_DNA"/>
</dbReference>
<evidence type="ECO:0008006" key="2">
    <source>
        <dbReference type="Google" id="ProtNLM"/>
    </source>
</evidence>
<dbReference type="SUPFAM" id="SSF53335">
    <property type="entry name" value="S-adenosyl-L-methionine-dependent methyltransferases"/>
    <property type="match status" value="1"/>
</dbReference>
<dbReference type="AlphaFoldDB" id="A0A3B1C9N1"/>
<organism evidence="1">
    <name type="scientific">hydrothermal vent metagenome</name>
    <dbReference type="NCBI Taxonomy" id="652676"/>
    <lineage>
        <taxon>unclassified sequences</taxon>
        <taxon>metagenomes</taxon>
        <taxon>ecological metagenomes</taxon>
    </lineage>
</organism>
<gene>
    <name evidence="1" type="ORF">MNBD_NITROSPIRAE01-841</name>
</gene>
<dbReference type="Pfam" id="PF13489">
    <property type="entry name" value="Methyltransf_23"/>
    <property type="match status" value="1"/>
</dbReference>
<sequence length="255" mass="29120">MGLEAHLQRLRKFEIESLRAWFRPNIRVLEIGGGSGYQASLISAYGCEVCSIDLPGRPVPEKIYYSVTDYDGQKILFPDGFFDLVFSSNVLEHIEPLAPIFKEIHRVLKPEGTIIHVLPSVTWRFWTSLAHYAYILKCLLIGKIESMGKQKSLLIRDVGKGHGLMFLLKRVFIAGPHGIYPNAVSELYYFSRFRWIALFHKNGFDLLKISGNGLFYTGYGVFHDLSISIRRKVAWFLGSSCHIFVMRIRDSLAKS</sequence>